<gene>
    <name evidence="2" type="ORF">ALC53_03576</name>
</gene>
<keyword evidence="3" id="KW-1185">Reference proteome</keyword>
<proteinExistence type="predicted"/>
<evidence type="ECO:0000256" key="1">
    <source>
        <dbReference type="SAM" id="MobiDB-lite"/>
    </source>
</evidence>
<dbReference type="AlphaFoldDB" id="A0A151I5C1"/>
<name>A0A151I5C1_9HYME</name>
<dbReference type="EMBL" id="KQ976434">
    <property type="protein sequence ID" value="KYM87164.1"/>
    <property type="molecule type" value="Genomic_DNA"/>
</dbReference>
<feature type="compositionally biased region" description="Basic and acidic residues" evidence="1">
    <location>
        <begin position="43"/>
        <end position="74"/>
    </location>
</feature>
<protein>
    <submittedName>
        <fullName evidence="2">Uncharacterized protein</fullName>
    </submittedName>
</protein>
<feature type="region of interest" description="Disordered" evidence="1">
    <location>
        <begin position="1"/>
        <end position="111"/>
    </location>
</feature>
<organism evidence="2 3">
    <name type="scientific">Atta colombica</name>
    <dbReference type="NCBI Taxonomy" id="520822"/>
    <lineage>
        <taxon>Eukaryota</taxon>
        <taxon>Metazoa</taxon>
        <taxon>Ecdysozoa</taxon>
        <taxon>Arthropoda</taxon>
        <taxon>Hexapoda</taxon>
        <taxon>Insecta</taxon>
        <taxon>Pterygota</taxon>
        <taxon>Neoptera</taxon>
        <taxon>Endopterygota</taxon>
        <taxon>Hymenoptera</taxon>
        <taxon>Apocrita</taxon>
        <taxon>Aculeata</taxon>
        <taxon>Formicoidea</taxon>
        <taxon>Formicidae</taxon>
        <taxon>Myrmicinae</taxon>
        <taxon>Atta</taxon>
    </lineage>
</organism>
<reference evidence="2 3" key="1">
    <citation type="submission" date="2015-09" db="EMBL/GenBank/DDBJ databases">
        <title>Atta colombica WGS genome.</title>
        <authorList>
            <person name="Nygaard S."/>
            <person name="Hu H."/>
            <person name="Boomsma J."/>
            <person name="Zhang G."/>
        </authorList>
    </citation>
    <scope>NUCLEOTIDE SEQUENCE [LARGE SCALE GENOMIC DNA]</scope>
    <source>
        <strain evidence="2">Treedump-2</strain>
        <tissue evidence="2">Whole body</tissue>
    </source>
</reference>
<evidence type="ECO:0000313" key="2">
    <source>
        <dbReference type="EMBL" id="KYM87164.1"/>
    </source>
</evidence>
<feature type="compositionally biased region" description="Basic residues" evidence="1">
    <location>
        <begin position="101"/>
        <end position="111"/>
    </location>
</feature>
<sequence length="111" mass="12678">MVPSSVFVPFVAWSSGGTHRGEEGRSDGNSARRTGGIASMRTRTNERVSERASERREEQGQRKKESTRETNVERKRQKNTRASVHSYIRILGGARRDARKGERKRRHPNCL</sequence>
<accession>A0A151I5C1</accession>
<dbReference type="Proteomes" id="UP000078540">
    <property type="component" value="Unassembled WGS sequence"/>
</dbReference>
<evidence type="ECO:0000313" key="3">
    <source>
        <dbReference type="Proteomes" id="UP000078540"/>
    </source>
</evidence>